<keyword evidence="4" id="KW-1185">Reference proteome</keyword>
<dbReference type="PANTHER" id="PTHR42673">
    <property type="entry name" value="MALEYLACETOACETATE ISOMERASE"/>
    <property type="match status" value="1"/>
</dbReference>
<reference evidence="3 4" key="1">
    <citation type="submission" date="2024-01" db="EMBL/GenBank/DDBJ databases">
        <authorList>
            <person name="Waweru B."/>
        </authorList>
    </citation>
    <scope>NUCLEOTIDE SEQUENCE [LARGE SCALE GENOMIC DNA]</scope>
</reference>
<dbReference type="InterPro" id="IPR036282">
    <property type="entry name" value="Glutathione-S-Trfase_C_sf"/>
</dbReference>
<dbReference type="GO" id="GO:0016034">
    <property type="term" value="F:maleylacetoacetate isomerase activity"/>
    <property type="evidence" value="ECO:0007669"/>
    <property type="project" value="TreeGrafter"/>
</dbReference>
<protein>
    <recommendedName>
        <fullName evidence="5">Glutathione transferase</fullName>
    </recommendedName>
</protein>
<dbReference type="AlphaFoldDB" id="A0AAV1SCC2"/>
<evidence type="ECO:0000259" key="1">
    <source>
        <dbReference type="PROSITE" id="PS50404"/>
    </source>
</evidence>
<dbReference type="PROSITE" id="PS50405">
    <property type="entry name" value="GST_CTER"/>
    <property type="match status" value="1"/>
</dbReference>
<proteinExistence type="predicted"/>
<accession>A0AAV1SCC2</accession>
<dbReference type="GO" id="GO:0004364">
    <property type="term" value="F:glutathione transferase activity"/>
    <property type="evidence" value="ECO:0007669"/>
    <property type="project" value="TreeGrafter"/>
</dbReference>
<dbReference type="PANTHER" id="PTHR42673:SF7">
    <property type="entry name" value="GLUTATHIONE S-TRANSFERASE ZETA CLASS-LIKE"/>
    <property type="match status" value="1"/>
</dbReference>
<gene>
    <name evidence="3" type="ORF">DCAF_LOCUS20609</name>
</gene>
<feature type="domain" description="GST C-terminal" evidence="2">
    <location>
        <begin position="107"/>
        <end position="200"/>
    </location>
</feature>
<dbReference type="Gene3D" id="1.20.1050.10">
    <property type="match status" value="1"/>
</dbReference>
<evidence type="ECO:0000313" key="3">
    <source>
        <dbReference type="EMBL" id="CAK7347918.1"/>
    </source>
</evidence>
<name>A0AAV1SCC2_9ROSI</name>
<comment type="caution">
    <text evidence="3">The sequence shown here is derived from an EMBL/GenBank/DDBJ whole genome shotgun (WGS) entry which is preliminary data.</text>
</comment>
<evidence type="ECO:0000313" key="4">
    <source>
        <dbReference type="Proteomes" id="UP001314170"/>
    </source>
</evidence>
<organism evidence="3 4">
    <name type="scientific">Dovyalis caffra</name>
    <dbReference type="NCBI Taxonomy" id="77055"/>
    <lineage>
        <taxon>Eukaryota</taxon>
        <taxon>Viridiplantae</taxon>
        <taxon>Streptophyta</taxon>
        <taxon>Embryophyta</taxon>
        <taxon>Tracheophyta</taxon>
        <taxon>Spermatophyta</taxon>
        <taxon>Magnoliopsida</taxon>
        <taxon>eudicotyledons</taxon>
        <taxon>Gunneridae</taxon>
        <taxon>Pentapetalae</taxon>
        <taxon>rosids</taxon>
        <taxon>fabids</taxon>
        <taxon>Malpighiales</taxon>
        <taxon>Salicaceae</taxon>
        <taxon>Flacourtieae</taxon>
        <taxon>Dovyalis</taxon>
    </lineage>
</organism>
<evidence type="ECO:0008006" key="5">
    <source>
        <dbReference type="Google" id="ProtNLM"/>
    </source>
</evidence>
<dbReference type="InterPro" id="IPR010987">
    <property type="entry name" value="Glutathione-S-Trfase_C-like"/>
</dbReference>
<dbReference type="InterPro" id="IPR040079">
    <property type="entry name" value="Glutathione_S-Trfase"/>
</dbReference>
<dbReference type="EMBL" id="CAWUPB010001173">
    <property type="protein sequence ID" value="CAK7347918.1"/>
    <property type="molecule type" value="Genomic_DNA"/>
</dbReference>
<dbReference type="GO" id="GO:0006749">
    <property type="term" value="P:glutathione metabolic process"/>
    <property type="evidence" value="ECO:0007669"/>
    <property type="project" value="TreeGrafter"/>
</dbReference>
<dbReference type="Pfam" id="PF02798">
    <property type="entry name" value="GST_N"/>
    <property type="match status" value="1"/>
</dbReference>
<dbReference type="InterPro" id="IPR036249">
    <property type="entry name" value="Thioredoxin-like_sf"/>
</dbReference>
<feature type="domain" description="GST N-terminal" evidence="1">
    <location>
        <begin position="32"/>
        <end position="102"/>
    </location>
</feature>
<sequence length="246" mass="27798">MVAPLRIIQSNILTILDIIFFSYGRAQQPEPGLDYEYKAVNLAKGEQFSTEFEQLNPLQYVPVLVDGDVVVSDSLAILLVSVLYFEMIFVRTYLEEKYPQKALLPDDPRLKALHLQVASIICSGIQPLHMLALVKRIEEKVGPGEGFLWAQSSIEKGFSALEKLLKDFATRFATGEALYMADMFLAPQIATAVTRFNVDMFIAMKIRIIKVVSYLLYWLTALKCKKLDVTAGCSDYDDMFLWGFAD</sequence>
<dbReference type="InterPro" id="IPR004045">
    <property type="entry name" value="Glutathione_S-Trfase_N"/>
</dbReference>
<dbReference type="SUPFAM" id="SSF52833">
    <property type="entry name" value="Thioredoxin-like"/>
    <property type="match status" value="1"/>
</dbReference>
<dbReference type="GO" id="GO:0006559">
    <property type="term" value="P:L-phenylalanine catabolic process"/>
    <property type="evidence" value="ECO:0007669"/>
    <property type="project" value="TreeGrafter"/>
</dbReference>
<dbReference type="Proteomes" id="UP001314170">
    <property type="component" value="Unassembled WGS sequence"/>
</dbReference>
<dbReference type="SUPFAM" id="SSF47616">
    <property type="entry name" value="GST C-terminal domain-like"/>
    <property type="match status" value="1"/>
</dbReference>
<dbReference type="Gene3D" id="3.40.30.10">
    <property type="entry name" value="Glutaredoxin"/>
    <property type="match status" value="1"/>
</dbReference>
<evidence type="ECO:0000259" key="2">
    <source>
        <dbReference type="PROSITE" id="PS50405"/>
    </source>
</evidence>
<dbReference type="PROSITE" id="PS50404">
    <property type="entry name" value="GST_NTER"/>
    <property type="match status" value="1"/>
</dbReference>
<dbReference type="SFLD" id="SFLDS00019">
    <property type="entry name" value="Glutathione_Transferase_(cytos"/>
    <property type="match status" value="1"/>
</dbReference>